<organism evidence="3 4">
    <name type="scientific">Treponema pedis</name>
    <dbReference type="NCBI Taxonomy" id="409322"/>
    <lineage>
        <taxon>Bacteria</taxon>
        <taxon>Pseudomonadati</taxon>
        <taxon>Spirochaetota</taxon>
        <taxon>Spirochaetia</taxon>
        <taxon>Spirochaetales</taxon>
        <taxon>Treponemataceae</taxon>
        <taxon>Treponema</taxon>
    </lineage>
</organism>
<feature type="transmembrane region" description="Helical" evidence="1">
    <location>
        <begin position="39"/>
        <end position="60"/>
    </location>
</feature>
<gene>
    <name evidence="3" type="ORF">IFE08_07080</name>
</gene>
<name>A0A7S6WRM0_9SPIR</name>
<dbReference type="RefSeq" id="WP_194077566.1">
    <property type="nucleotide sequence ID" value="NZ_CP061839.1"/>
</dbReference>
<keyword evidence="1" id="KW-0472">Membrane</keyword>
<sequence>MFIIVLHHYAVHGIRHITNIEMRDIWLTGNNLNKIYTSFLMPGGSIGVGIFFLLTGYFMYGGIYKIHRLVKLLIEVYFYSFIILIIFWILKLFNIYNFPEIKTKTQLIFIINTIIPITSGNWWFIQSYFILFLFIPIINKYIKKLNKKNSIIMIIFVWLFWYSTTIFSFTYSNLQQAVFFYILGAQIKIRNFKINKWISLTLIISIWILFSFVDIKYTELVNNETIKEVVLKLIYKSLKTSVFVPVIVVSFFDFFRNLKINNNKYINIIASTTFGIYLFHDSDVGRQFIWDYIVRCLDVQYKSPFFPILSVISSIIVFGILSGFDYLRHTLFEEKYMLFINKILKKIF</sequence>
<keyword evidence="1" id="KW-1133">Transmembrane helix</keyword>
<dbReference type="GO" id="GO:0016747">
    <property type="term" value="F:acyltransferase activity, transferring groups other than amino-acyl groups"/>
    <property type="evidence" value="ECO:0007669"/>
    <property type="project" value="InterPro"/>
</dbReference>
<feature type="transmembrane region" description="Helical" evidence="1">
    <location>
        <begin position="305"/>
        <end position="327"/>
    </location>
</feature>
<protein>
    <submittedName>
        <fullName evidence="3">Acyltransferase family protein</fullName>
    </submittedName>
</protein>
<dbReference type="AlphaFoldDB" id="A0A7S6WRM0"/>
<feature type="transmembrane region" description="Helical" evidence="1">
    <location>
        <begin position="233"/>
        <end position="255"/>
    </location>
</feature>
<dbReference type="Pfam" id="PF01757">
    <property type="entry name" value="Acyl_transf_3"/>
    <property type="match status" value="1"/>
</dbReference>
<keyword evidence="1" id="KW-0812">Transmembrane</keyword>
<accession>A0A7S6WRM0</accession>
<feature type="transmembrane region" description="Helical" evidence="1">
    <location>
        <begin position="151"/>
        <end position="174"/>
    </location>
</feature>
<evidence type="ECO:0000256" key="1">
    <source>
        <dbReference type="SAM" id="Phobius"/>
    </source>
</evidence>
<evidence type="ECO:0000313" key="4">
    <source>
        <dbReference type="Proteomes" id="UP000593915"/>
    </source>
</evidence>
<reference evidence="3 4" key="1">
    <citation type="submission" date="2020-09" db="EMBL/GenBank/DDBJ databases">
        <title>Characterization of Treponema spp. from bovine digital dermatitis in Korea.</title>
        <authorList>
            <person name="Espiritu H.M."/>
            <person name="Cho Y.I."/>
            <person name="Mamuad L."/>
        </authorList>
    </citation>
    <scope>NUCLEOTIDE SEQUENCE [LARGE SCALE GENOMIC DNA]</scope>
    <source>
        <strain evidence="3 4">KS1</strain>
    </source>
</reference>
<keyword evidence="3" id="KW-0012">Acyltransferase</keyword>
<proteinExistence type="predicted"/>
<keyword evidence="3" id="KW-0808">Transferase</keyword>
<feature type="transmembrane region" description="Helical" evidence="1">
    <location>
        <begin position="122"/>
        <end position="139"/>
    </location>
</feature>
<feature type="transmembrane region" description="Helical" evidence="1">
    <location>
        <begin position="194"/>
        <end position="213"/>
    </location>
</feature>
<feature type="transmembrane region" description="Helical" evidence="1">
    <location>
        <begin position="72"/>
        <end position="90"/>
    </location>
</feature>
<feature type="domain" description="Acyltransferase 3" evidence="2">
    <location>
        <begin position="1"/>
        <end position="318"/>
    </location>
</feature>
<dbReference type="Proteomes" id="UP000593915">
    <property type="component" value="Chromosome"/>
</dbReference>
<evidence type="ECO:0000259" key="2">
    <source>
        <dbReference type="Pfam" id="PF01757"/>
    </source>
</evidence>
<dbReference type="EMBL" id="CP061839">
    <property type="protein sequence ID" value="QOW62084.1"/>
    <property type="molecule type" value="Genomic_DNA"/>
</dbReference>
<evidence type="ECO:0000313" key="3">
    <source>
        <dbReference type="EMBL" id="QOW62084.1"/>
    </source>
</evidence>
<dbReference type="InterPro" id="IPR002656">
    <property type="entry name" value="Acyl_transf_3_dom"/>
</dbReference>